<proteinExistence type="predicted"/>
<evidence type="ECO:0000256" key="2">
    <source>
        <dbReference type="ARBA" id="ARBA00022485"/>
    </source>
</evidence>
<sequence length="310" mass="35934">MAEYYMPRQGSSYFENIVTWIRTGKRFRPRFPRAVQFQTLSTCNAKCVFCCHSSEPKAIPHGRMDDGLISKIIKECGHSGVGRISPYMTNEPLMDKRMPRILADIKKHSILPVKTRITTNASLLTPEIGEALIDAKLSQIWISVNGYSEETYHQSMSLDFARTMENIDSFLALKQRMGSQHPKVNITTLRTRLVEHELESARKYWDQRDVKFHIHAVDNRVGEEAFGSVCVDVQERKKKRYCDLFLKQAYIVENGDMIICCHDWRQSVVVGNITNSSIREVWNSDRFKKLIYEFFEGNFENLEICRKCGC</sequence>
<name>A0A7K1KMC8_9BACT</name>
<comment type="caution">
    <text evidence="9">The sequence shown here is derived from an EMBL/GenBank/DDBJ whole genome shotgun (WGS) entry which is preliminary data.</text>
</comment>
<evidence type="ECO:0000259" key="7">
    <source>
        <dbReference type="Pfam" id="PF04055"/>
    </source>
</evidence>
<dbReference type="SFLD" id="SFLDG01387">
    <property type="entry name" value="BtrN-like_SPASM_domain_contain"/>
    <property type="match status" value="1"/>
</dbReference>
<dbReference type="InterPro" id="IPR050377">
    <property type="entry name" value="Radical_SAM_PqqE_MftC-like"/>
</dbReference>
<feature type="domain" description="4Fe4S-binding SPASM" evidence="8">
    <location>
        <begin position="242"/>
        <end position="308"/>
    </location>
</feature>
<evidence type="ECO:0000256" key="5">
    <source>
        <dbReference type="ARBA" id="ARBA00023004"/>
    </source>
</evidence>
<evidence type="ECO:0000256" key="4">
    <source>
        <dbReference type="ARBA" id="ARBA00022723"/>
    </source>
</evidence>
<dbReference type="Proteomes" id="UP000461162">
    <property type="component" value="Unassembled WGS sequence"/>
</dbReference>
<dbReference type="Gene3D" id="3.20.20.70">
    <property type="entry name" value="Aldolase class I"/>
    <property type="match status" value="1"/>
</dbReference>
<evidence type="ECO:0000256" key="3">
    <source>
        <dbReference type="ARBA" id="ARBA00022691"/>
    </source>
</evidence>
<dbReference type="SUPFAM" id="SSF102114">
    <property type="entry name" value="Radical SAM enzymes"/>
    <property type="match status" value="1"/>
</dbReference>
<dbReference type="CDD" id="cd21109">
    <property type="entry name" value="SPASM"/>
    <property type="match status" value="1"/>
</dbReference>
<dbReference type="Pfam" id="PF13186">
    <property type="entry name" value="SPASM"/>
    <property type="match status" value="1"/>
</dbReference>
<evidence type="ECO:0000256" key="6">
    <source>
        <dbReference type="ARBA" id="ARBA00023014"/>
    </source>
</evidence>
<keyword evidence="10" id="KW-1185">Reference proteome</keyword>
<dbReference type="AlphaFoldDB" id="A0A7K1KMC8"/>
<dbReference type="PANTHER" id="PTHR11228">
    <property type="entry name" value="RADICAL SAM DOMAIN PROTEIN"/>
    <property type="match status" value="1"/>
</dbReference>
<evidence type="ECO:0000256" key="1">
    <source>
        <dbReference type="ARBA" id="ARBA00001966"/>
    </source>
</evidence>
<organism evidence="9 10">
    <name type="scientific">Pseudodesulfovibrio alkaliphilus</name>
    <dbReference type="NCBI Taxonomy" id="2661613"/>
    <lineage>
        <taxon>Bacteria</taxon>
        <taxon>Pseudomonadati</taxon>
        <taxon>Thermodesulfobacteriota</taxon>
        <taxon>Desulfovibrionia</taxon>
        <taxon>Desulfovibrionales</taxon>
        <taxon>Desulfovibrionaceae</taxon>
    </lineage>
</organism>
<evidence type="ECO:0000313" key="9">
    <source>
        <dbReference type="EMBL" id="MUM77167.1"/>
    </source>
</evidence>
<dbReference type="InterPro" id="IPR007197">
    <property type="entry name" value="rSAM"/>
</dbReference>
<dbReference type="GO" id="GO:0003824">
    <property type="term" value="F:catalytic activity"/>
    <property type="evidence" value="ECO:0007669"/>
    <property type="project" value="InterPro"/>
</dbReference>
<evidence type="ECO:0000259" key="8">
    <source>
        <dbReference type="Pfam" id="PF13186"/>
    </source>
</evidence>
<feature type="domain" description="Radical SAM core" evidence="7">
    <location>
        <begin position="42"/>
        <end position="172"/>
    </location>
</feature>
<dbReference type="RefSeq" id="WP_155933044.1">
    <property type="nucleotide sequence ID" value="NZ_WODC01000003.1"/>
</dbReference>
<gene>
    <name evidence="9" type="ORF">GKC30_05930</name>
</gene>
<dbReference type="PANTHER" id="PTHR11228:SF34">
    <property type="entry name" value="TUNGSTEN-CONTAINING ALDEHYDE FERREDOXIN OXIDOREDUCTASE COFACTOR MODIFYING PROTEIN"/>
    <property type="match status" value="1"/>
</dbReference>
<dbReference type="InterPro" id="IPR023885">
    <property type="entry name" value="4Fe4S-binding_SPASM_dom"/>
</dbReference>
<keyword evidence="3" id="KW-0949">S-adenosyl-L-methionine</keyword>
<dbReference type="CDD" id="cd01335">
    <property type="entry name" value="Radical_SAM"/>
    <property type="match status" value="1"/>
</dbReference>
<dbReference type="SFLD" id="SFLDG01067">
    <property type="entry name" value="SPASM/twitch_domain_containing"/>
    <property type="match status" value="1"/>
</dbReference>
<dbReference type="SFLD" id="SFLDS00029">
    <property type="entry name" value="Radical_SAM"/>
    <property type="match status" value="1"/>
</dbReference>
<keyword evidence="4" id="KW-0479">Metal-binding</keyword>
<evidence type="ECO:0000313" key="10">
    <source>
        <dbReference type="Proteomes" id="UP000461162"/>
    </source>
</evidence>
<dbReference type="InterPro" id="IPR034391">
    <property type="entry name" value="AdoMet-like_SPASM_containing"/>
</dbReference>
<keyword evidence="6" id="KW-0411">Iron-sulfur</keyword>
<accession>A0A7K1KMC8</accession>
<dbReference type="GO" id="GO:0046872">
    <property type="term" value="F:metal ion binding"/>
    <property type="evidence" value="ECO:0007669"/>
    <property type="project" value="UniProtKB-KW"/>
</dbReference>
<reference evidence="9 10" key="1">
    <citation type="submission" date="2019-11" db="EMBL/GenBank/DDBJ databases">
        <title>Pseudodesulfovibrio alkaliphilus, sp. nov., an alkaliphilic sulfate-reducing bacteria from mud volcano of Taman peninsula, Russia.</title>
        <authorList>
            <person name="Frolova A."/>
            <person name="Merkel A.Y."/>
            <person name="Slobodkin A.I."/>
        </authorList>
    </citation>
    <scope>NUCLEOTIDE SEQUENCE [LARGE SCALE GENOMIC DNA]</scope>
    <source>
        <strain evidence="9 10">F-1</strain>
    </source>
</reference>
<protein>
    <submittedName>
        <fullName evidence="9">Radical SAM protein</fullName>
    </submittedName>
</protein>
<dbReference type="Pfam" id="PF04055">
    <property type="entry name" value="Radical_SAM"/>
    <property type="match status" value="1"/>
</dbReference>
<dbReference type="InterPro" id="IPR058240">
    <property type="entry name" value="rSAM_sf"/>
</dbReference>
<keyword evidence="5" id="KW-0408">Iron</keyword>
<keyword evidence="2" id="KW-0004">4Fe-4S</keyword>
<dbReference type="GO" id="GO:0051536">
    <property type="term" value="F:iron-sulfur cluster binding"/>
    <property type="evidence" value="ECO:0007669"/>
    <property type="project" value="UniProtKB-KW"/>
</dbReference>
<comment type="cofactor">
    <cofactor evidence="1">
        <name>[4Fe-4S] cluster</name>
        <dbReference type="ChEBI" id="CHEBI:49883"/>
    </cofactor>
</comment>
<dbReference type="InterPro" id="IPR013785">
    <property type="entry name" value="Aldolase_TIM"/>
</dbReference>
<dbReference type="EMBL" id="WODC01000003">
    <property type="protein sequence ID" value="MUM77167.1"/>
    <property type="molecule type" value="Genomic_DNA"/>
</dbReference>